<evidence type="ECO:0000313" key="2">
    <source>
        <dbReference type="EMBL" id="QJA98920.1"/>
    </source>
</evidence>
<keyword evidence="1" id="KW-0175">Coiled coil</keyword>
<evidence type="ECO:0000256" key="1">
    <source>
        <dbReference type="SAM" id="Coils"/>
    </source>
</evidence>
<dbReference type="CDD" id="cd00636">
    <property type="entry name" value="TroA-like"/>
    <property type="match status" value="1"/>
</dbReference>
<organism evidence="3">
    <name type="scientific">viral metagenome</name>
    <dbReference type="NCBI Taxonomy" id="1070528"/>
    <lineage>
        <taxon>unclassified sequences</taxon>
        <taxon>metagenomes</taxon>
        <taxon>organismal metagenomes</taxon>
    </lineage>
</organism>
<gene>
    <name evidence="2" type="ORF">MM171A01444_0010</name>
    <name evidence="3" type="ORF">MM171B01226_0006</name>
</gene>
<proteinExistence type="predicted"/>
<reference evidence="3" key="1">
    <citation type="submission" date="2020-03" db="EMBL/GenBank/DDBJ databases">
        <title>The deep terrestrial virosphere.</title>
        <authorList>
            <person name="Holmfeldt K."/>
            <person name="Nilsson E."/>
            <person name="Simone D."/>
            <person name="Lopez-Fernandez M."/>
            <person name="Wu X."/>
            <person name="de Brujin I."/>
            <person name="Lundin D."/>
            <person name="Andersson A."/>
            <person name="Bertilsson S."/>
            <person name="Dopson M."/>
        </authorList>
    </citation>
    <scope>NUCLEOTIDE SEQUENCE</scope>
    <source>
        <strain evidence="2">MM171A01444</strain>
        <strain evidence="3">MM171B01226</strain>
    </source>
</reference>
<evidence type="ECO:0000313" key="3">
    <source>
        <dbReference type="EMBL" id="QJB02498.1"/>
    </source>
</evidence>
<sequence>MATEDLAGFKRRHSLFEKLWGRHRYKDYHFAEDDPRRYVETGAWIMKTDVDVIREGIIIEDSEMERAVIGFRVGKFSNNVREIKVPRLPIVADGWWAWLMGFYFGAGNCQTAIINGPRTRPGGWTARYIRLRANDEVIPRLLEVAKHTGIQAVVYSMSGPKYRGKGKRAITGTRENIVLGWPEYYVLKKFGLPTAWEEWNDRREVQMSSAGYKPVIPDWIKENNEFMQSFIEGFMATAKVASALGPTMMASTGRVIPRLAIIPTFMGAPDADIKQFMSDIYLWFEKHGHSGHMRKDEEHEGVYPDRGKYLIHYTKMSTFKFILSHFNIYKSELRARLFARIEAEEDQILYEALRILRPPDNVILGLLLEQPLTEGDIEDLLLMKPDGIEPSLKKLMDMGLIVKSGDYYSYYPEVFAERTAEKYEQNAQDYLEKMAVYLDRLLFQCSQCNQVYINRTAECNYCSGEVKPVSRISVVGRMGRKRMYDMYIANSLRGIET</sequence>
<feature type="coiled-coil region" evidence="1">
    <location>
        <begin position="413"/>
        <end position="440"/>
    </location>
</feature>
<protein>
    <submittedName>
        <fullName evidence="3">Uncharacterized protein</fullName>
    </submittedName>
</protein>
<dbReference type="SUPFAM" id="SSF46785">
    <property type="entry name" value="Winged helix' DNA-binding domain"/>
    <property type="match status" value="1"/>
</dbReference>
<name>A0A6M3M5C9_9ZZZZ</name>
<dbReference type="InterPro" id="IPR036390">
    <property type="entry name" value="WH_DNA-bd_sf"/>
</dbReference>
<dbReference type="AlphaFoldDB" id="A0A6M3M5C9"/>
<dbReference type="EMBL" id="MT143788">
    <property type="protein sequence ID" value="QJB02498.1"/>
    <property type="molecule type" value="Genomic_DNA"/>
</dbReference>
<accession>A0A6M3M5C9</accession>
<dbReference type="EMBL" id="MT143617">
    <property type="protein sequence ID" value="QJA98920.1"/>
    <property type="molecule type" value="Genomic_DNA"/>
</dbReference>